<evidence type="ECO:0000259" key="2">
    <source>
        <dbReference type="Pfam" id="PF18557"/>
    </source>
</evidence>
<accession>A0A2V3VC33</accession>
<dbReference type="EMBL" id="QJJM01000001">
    <property type="protein sequence ID" value="PXW79323.1"/>
    <property type="molecule type" value="Genomic_DNA"/>
</dbReference>
<dbReference type="InterPro" id="IPR041649">
    <property type="entry name" value="NepR"/>
</dbReference>
<dbReference type="Pfam" id="PF18557">
    <property type="entry name" value="NepR"/>
    <property type="match status" value="1"/>
</dbReference>
<dbReference type="RefSeq" id="WP_110297270.1">
    <property type="nucleotide sequence ID" value="NZ_QJJM01000001.1"/>
</dbReference>
<evidence type="ECO:0000256" key="1">
    <source>
        <dbReference type="SAM" id="MobiDB-lite"/>
    </source>
</evidence>
<protein>
    <recommendedName>
        <fullName evidence="2">Anti-sigma factor NepR domain-containing protein</fullName>
    </recommendedName>
</protein>
<dbReference type="Proteomes" id="UP000248014">
    <property type="component" value="Unassembled WGS sequence"/>
</dbReference>
<name>A0A2V3VC33_9SPHN</name>
<dbReference type="OrthoDB" id="7580506at2"/>
<feature type="region of interest" description="Disordered" evidence="1">
    <location>
        <begin position="1"/>
        <end position="49"/>
    </location>
</feature>
<evidence type="ECO:0000313" key="3">
    <source>
        <dbReference type="EMBL" id="PXW79323.1"/>
    </source>
</evidence>
<sequence>MLVHRNNDDQSGGDKPAKGTPETKPHLVDDSMAAGDAEEAGASVGDDGKSHLIGDALKSVYQRTLEEEIPDDFLDLLKQLK</sequence>
<feature type="domain" description="Anti-sigma factor NepR" evidence="2">
    <location>
        <begin position="52"/>
        <end position="81"/>
    </location>
</feature>
<keyword evidence="4" id="KW-1185">Reference proteome</keyword>
<reference evidence="3 4" key="1">
    <citation type="submission" date="2018-05" db="EMBL/GenBank/DDBJ databases">
        <title>Genomic Encyclopedia of Type Strains, Phase IV (KMG-IV): sequencing the most valuable type-strain genomes for metagenomic binning, comparative biology and taxonomic classification.</title>
        <authorList>
            <person name="Goeker M."/>
        </authorList>
    </citation>
    <scope>NUCLEOTIDE SEQUENCE [LARGE SCALE GENOMIC DNA]</scope>
    <source>
        <strain evidence="3 4">DSM 3183</strain>
    </source>
</reference>
<comment type="caution">
    <text evidence="3">The sequence shown here is derived from an EMBL/GenBank/DDBJ whole genome shotgun (WGS) entry which is preliminary data.</text>
</comment>
<proteinExistence type="predicted"/>
<feature type="compositionally biased region" description="Basic and acidic residues" evidence="1">
    <location>
        <begin position="15"/>
        <end position="29"/>
    </location>
</feature>
<evidence type="ECO:0000313" key="4">
    <source>
        <dbReference type="Proteomes" id="UP000248014"/>
    </source>
</evidence>
<dbReference type="AlphaFoldDB" id="A0A2V3VC33"/>
<organism evidence="3 4">
    <name type="scientific">Blastomonas natatoria</name>
    <dbReference type="NCBI Taxonomy" id="34015"/>
    <lineage>
        <taxon>Bacteria</taxon>
        <taxon>Pseudomonadati</taxon>
        <taxon>Pseudomonadota</taxon>
        <taxon>Alphaproteobacteria</taxon>
        <taxon>Sphingomonadales</taxon>
        <taxon>Sphingomonadaceae</taxon>
        <taxon>Blastomonas</taxon>
    </lineage>
</organism>
<gene>
    <name evidence="3" type="ORF">C7451_101388</name>
</gene>